<gene>
    <name evidence="3" type="ORF">TAT_000116000</name>
    <name evidence="4" type="ORF">TAV_000115300</name>
</gene>
<evidence type="ECO:0000313" key="3">
    <source>
        <dbReference type="EMBL" id="SVP89307.1"/>
    </source>
</evidence>
<accession>A0A3B0MK62</accession>
<dbReference type="EMBL" id="UIVS01000001">
    <property type="protein sequence ID" value="SVP90447.1"/>
    <property type="molecule type" value="Genomic_DNA"/>
</dbReference>
<protein>
    <submittedName>
        <fullName evidence="4">Uncharacterized protein</fullName>
    </submittedName>
</protein>
<feature type="compositionally biased region" description="Low complexity" evidence="2">
    <location>
        <begin position="159"/>
        <end position="170"/>
    </location>
</feature>
<dbReference type="AlphaFoldDB" id="A0A3B0MK62"/>
<evidence type="ECO:0000256" key="1">
    <source>
        <dbReference type="SAM" id="Coils"/>
    </source>
</evidence>
<dbReference type="VEuPathDB" id="PiroplasmaDB:TA16675"/>
<name>A0A3B0MK62_THEAN</name>
<reference evidence="4" key="1">
    <citation type="submission" date="2018-07" db="EMBL/GenBank/DDBJ databases">
        <authorList>
            <person name="Quirk P.G."/>
            <person name="Krulwich T.A."/>
        </authorList>
    </citation>
    <scope>NUCLEOTIDE SEQUENCE</scope>
    <source>
        <strain evidence="4">Anand</strain>
    </source>
</reference>
<keyword evidence="1" id="KW-0175">Coiled coil</keyword>
<feature type="coiled-coil region" evidence="1">
    <location>
        <begin position="263"/>
        <end position="290"/>
    </location>
</feature>
<feature type="region of interest" description="Disordered" evidence="2">
    <location>
        <begin position="153"/>
        <end position="172"/>
    </location>
</feature>
<sequence>MVVPKLPLIVPKRPLPPTKTSDNTFNPSFTPYMTGVERLDSKVSLPDNKPTDFTAEKLTKLVSNSSLNLKKHPSNYNSVNTVDNNMNNENENFYEDLSLRLNSSTILSDLNSTHNNQNTTTTTNVNEMDEDDVGYTPWLKVEKRINEIRSFYSRTNPSTNNTNTNNTNTNNKDEKKSIYCNYGTKYIEDGWNKEVDHPLKYSTIQKLKSKKVYENEFKDNWKFVNGFLRPRRKPFTSISEMSKFYNNVDAKDQYEMIRLLLACRDLERLIEEQQTVLDMLDHDLREARESFSDLSNSFNVQKLIGSAPTSEPQYPTADVPLFIKGKLTLLNNK</sequence>
<evidence type="ECO:0000256" key="2">
    <source>
        <dbReference type="SAM" id="MobiDB-lite"/>
    </source>
</evidence>
<evidence type="ECO:0000313" key="4">
    <source>
        <dbReference type="EMBL" id="SVP90447.1"/>
    </source>
</evidence>
<dbReference type="EMBL" id="UIVT01000001">
    <property type="protein sequence ID" value="SVP89307.1"/>
    <property type="molecule type" value="Genomic_DNA"/>
</dbReference>
<organism evidence="4">
    <name type="scientific">Theileria annulata</name>
    <dbReference type="NCBI Taxonomy" id="5874"/>
    <lineage>
        <taxon>Eukaryota</taxon>
        <taxon>Sar</taxon>
        <taxon>Alveolata</taxon>
        <taxon>Apicomplexa</taxon>
        <taxon>Aconoidasida</taxon>
        <taxon>Piroplasmida</taxon>
        <taxon>Theileriidae</taxon>
        <taxon>Theileria</taxon>
    </lineage>
</organism>
<proteinExistence type="predicted"/>